<dbReference type="RefSeq" id="WP_003687971.1">
    <property type="nucleotide sequence ID" value="NZ_CP119140.1"/>
</dbReference>
<dbReference type="Pfam" id="PF15943">
    <property type="entry name" value="YdaS_toxin"/>
    <property type="match status" value="1"/>
</dbReference>
<organism evidence="1 2">
    <name type="scientific">Neisseria gonorrhoeae</name>
    <dbReference type="NCBI Taxonomy" id="485"/>
    <lineage>
        <taxon>Bacteria</taxon>
        <taxon>Pseudomonadati</taxon>
        <taxon>Pseudomonadota</taxon>
        <taxon>Betaproteobacteria</taxon>
        <taxon>Neisseriales</taxon>
        <taxon>Neisseriaceae</taxon>
        <taxon>Neisseria</taxon>
    </lineage>
</organism>
<accession>A0AAX2TNC3</accession>
<dbReference type="Gene3D" id="1.10.260.40">
    <property type="entry name" value="lambda repressor-like DNA-binding domains"/>
    <property type="match status" value="1"/>
</dbReference>
<comment type="caution">
    <text evidence="1">The sequence shown here is derived from an EMBL/GenBank/DDBJ whole genome shotgun (WGS) entry which is preliminary data.</text>
</comment>
<dbReference type="EMBL" id="SUQX01000043">
    <property type="protein sequence ID" value="TJX04167.1"/>
    <property type="molecule type" value="Genomic_DNA"/>
</dbReference>
<sequence>MAMSIQKAVDYFGNESRLARAIGVKQPTVWAWNKKGTPPPIIRCVQIEKLTGGAVNRKDLRPDDWHLIWPELAGDQPK</sequence>
<evidence type="ECO:0000313" key="1">
    <source>
        <dbReference type="EMBL" id="TJX04167.1"/>
    </source>
</evidence>
<dbReference type="Proteomes" id="UP000307092">
    <property type="component" value="Unassembled WGS sequence"/>
</dbReference>
<reference evidence="1 2" key="1">
    <citation type="submission" date="2019-04" db="EMBL/GenBank/DDBJ databases">
        <title>The CDC panel for molecular diagnostics of ciprofloxacin resistance and its use for research and clinical development.</title>
        <authorList>
            <person name="Liu H."/>
            <person name="Tang K."/>
            <person name="Pham C."/>
            <person name="Schmerer M."/>
        </authorList>
    </citation>
    <scope>NUCLEOTIDE SEQUENCE [LARGE SCALE GENOMIC DNA]</scope>
    <source>
        <strain evidence="1 2">LRRBGS_0742</strain>
    </source>
</reference>
<gene>
    <name evidence="1" type="ORF">E8M63_12150</name>
</gene>
<dbReference type="SUPFAM" id="SSF47413">
    <property type="entry name" value="lambda repressor-like DNA-binding domains"/>
    <property type="match status" value="1"/>
</dbReference>
<evidence type="ECO:0000313" key="2">
    <source>
        <dbReference type="Proteomes" id="UP000307092"/>
    </source>
</evidence>
<dbReference type="AlphaFoldDB" id="A0AAX2TNC3"/>
<dbReference type="InterPro" id="IPR031856">
    <property type="entry name" value="YdaS_toxin-like"/>
</dbReference>
<dbReference type="GO" id="GO:0003677">
    <property type="term" value="F:DNA binding"/>
    <property type="evidence" value="ECO:0007669"/>
    <property type="project" value="InterPro"/>
</dbReference>
<name>A0AAX2TNC3_NEIGO</name>
<protein>
    <submittedName>
        <fullName evidence="1">Helix-turn-helix domain-containing protein</fullName>
    </submittedName>
</protein>
<proteinExistence type="predicted"/>
<dbReference type="InterPro" id="IPR010982">
    <property type="entry name" value="Lambda_DNA-bd_dom_sf"/>
</dbReference>